<evidence type="ECO:0000313" key="2">
    <source>
        <dbReference type="Proteomes" id="UP000434036"/>
    </source>
</evidence>
<dbReference type="Proteomes" id="UP000434036">
    <property type="component" value="Unassembled WGS sequence"/>
</dbReference>
<sequence length="155" mass="17222">MKKENLGLAALIAVLCVIMGVAYVKIYSGKTAPQQCAVKAVTEIKEQSSGYRVHINKSYKTKKDRCISFSMNLDVNTESDKVVFTGTKTKEYNDIFKVSTKDKDVKITANDATLDQNNLTVSIEALIKENSQKNHYDIEVKVPLKISNGKLTEGK</sequence>
<gene>
    <name evidence="1" type="ORF">GSF08_09095</name>
</gene>
<keyword evidence="2" id="KW-1185">Reference proteome</keyword>
<reference evidence="1 2" key="1">
    <citation type="submission" date="2019-12" db="EMBL/GenBank/DDBJ databases">
        <authorList>
            <person name="Yang R."/>
        </authorList>
    </citation>
    <scope>NUCLEOTIDE SEQUENCE [LARGE SCALE GENOMIC DNA]</scope>
    <source>
        <strain evidence="1 2">DONG20-135</strain>
    </source>
</reference>
<evidence type="ECO:0000313" key="1">
    <source>
        <dbReference type="EMBL" id="MXQ74092.1"/>
    </source>
</evidence>
<dbReference type="EMBL" id="WUUQ01000003">
    <property type="protein sequence ID" value="MXQ74092.1"/>
    <property type="molecule type" value="Genomic_DNA"/>
</dbReference>
<protein>
    <submittedName>
        <fullName evidence="1">Uncharacterized protein</fullName>
    </submittedName>
</protein>
<dbReference type="AlphaFoldDB" id="A0A6N8U7Y4"/>
<comment type="caution">
    <text evidence="1">The sequence shown here is derived from an EMBL/GenBank/DDBJ whole genome shotgun (WGS) entry which is preliminary data.</text>
</comment>
<reference evidence="1 2" key="2">
    <citation type="submission" date="2020-01" db="EMBL/GenBank/DDBJ databases">
        <title>Clostridiaceae sp. nov. isolated from the gut of human by culturomics.</title>
        <authorList>
            <person name="Chang Y."/>
        </authorList>
    </citation>
    <scope>NUCLEOTIDE SEQUENCE [LARGE SCALE GENOMIC DNA]</scope>
    <source>
        <strain evidence="1 2">DONG20-135</strain>
    </source>
</reference>
<proteinExistence type="predicted"/>
<dbReference type="RefSeq" id="WP_160625480.1">
    <property type="nucleotide sequence ID" value="NZ_WUUQ01000003.1"/>
</dbReference>
<accession>A0A6N8U7Y4</accession>
<name>A0A6N8U7Y4_9FIRM</name>
<organism evidence="1 2">
    <name type="scientific">Copranaerobaculum intestinale</name>
    <dbReference type="NCBI Taxonomy" id="2692629"/>
    <lineage>
        <taxon>Bacteria</taxon>
        <taxon>Bacillati</taxon>
        <taxon>Bacillota</taxon>
        <taxon>Erysipelotrichia</taxon>
        <taxon>Erysipelotrichales</taxon>
        <taxon>Erysipelotrichaceae</taxon>
        <taxon>Copranaerobaculum</taxon>
    </lineage>
</organism>